<dbReference type="GO" id="GO:0015385">
    <property type="term" value="F:sodium:proton antiporter activity"/>
    <property type="evidence" value="ECO:0007669"/>
    <property type="project" value="TreeGrafter"/>
</dbReference>
<dbReference type="NCBIfam" id="NF009316">
    <property type="entry name" value="PRK12674.1-5"/>
    <property type="match status" value="1"/>
</dbReference>
<dbReference type="Proteomes" id="UP000242930">
    <property type="component" value="Unassembled WGS sequence"/>
</dbReference>
<evidence type="ECO:0000256" key="1">
    <source>
        <dbReference type="SAM" id="Phobius"/>
    </source>
</evidence>
<dbReference type="NCBIfam" id="TIGR01300">
    <property type="entry name" value="CPA3_mnhG_phaG"/>
    <property type="match status" value="1"/>
</dbReference>
<keyword evidence="1" id="KW-0812">Transmembrane</keyword>
<sequence>MPLNPWIEALVALFLVAGSLFALIGAIGLYRLPDFFTRLHAPTKATTLGVGGMVIASMIYFSARNGSLSLHELLITLFLFITAPVSAHVLAKAAMQQKLRLHDSTRGKPWQQ</sequence>
<dbReference type="InterPro" id="IPR005133">
    <property type="entry name" value="PhaG_MnhG_YufB"/>
</dbReference>
<keyword evidence="1" id="KW-1133">Transmembrane helix</keyword>
<dbReference type="PANTHER" id="PTHR34703">
    <property type="entry name" value="ANTIPORTER SUBUNIT MNHG2-RELATED"/>
    <property type="match status" value="1"/>
</dbReference>
<dbReference type="Pfam" id="PF03334">
    <property type="entry name" value="PhaG_MnhG_YufB"/>
    <property type="match status" value="1"/>
</dbReference>
<evidence type="ECO:0000313" key="2">
    <source>
        <dbReference type="EMBL" id="SEI89608.1"/>
    </source>
</evidence>
<dbReference type="AlphaFoldDB" id="A0A1H6UB65"/>
<keyword evidence="3" id="KW-1185">Reference proteome</keyword>
<gene>
    <name evidence="2" type="ORF">SAMN05216201_10329</name>
</gene>
<feature type="transmembrane region" description="Helical" evidence="1">
    <location>
        <begin position="6"/>
        <end position="30"/>
    </location>
</feature>
<evidence type="ECO:0000313" key="3">
    <source>
        <dbReference type="Proteomes" id="UP000242930"/>
    </source>
</evidence>
<feature type="transmembrane region" description="Helical" evidence="1">
    <location>
        <begin position="42"/>
        <end position="61"/>
    </location>
</feature>
<dbReference type="STRING" id="915471.SAMN05216201_10329"/>
<dbReference type="OrthoDB" id="9813804at2"/>
<protein>
    <submittedName>
        <fullName evidence="2">Multicomponent K+:H+ antiporter subunit G</fullName>
    </submittedName>
</protein>
<proteinExistence type="predicted"/>
<accession>A0A1H6UB65</accession>
<organism evidence="2 3">
    <name type="scientific">Pseudomonas linyingensis</name>
    <dbReference type="NCBI Taxonomy" id="915471"/>
    <lineage>
        <taxon>Bacteria</taxon>
        <taxon>Pseudomonadati</taxon>
        <taxon>Pseudomonadota</taxon>
        <taxon>Gammaproteobacteria</taxon>
        <taxon>Pseudomonadales</taxon>
        <taxon>Pseudomonadaceae</taxon>
        <taxon>Pseudomonas</taxon>
    </lineage>
</organism>
<dbReference type="RefSeq" id="WP_090307463.1">
    <property type="nucleotide sequence ID" value="NZ_FNZE01000003.1"/>
</dbReference>
<reference evidence="3" key="1">
    <citation type="submission" date="2016-10" db="EMBL/GenBank/DDBJ databases">
        <authorList>
            <person name="Varghese N."/>
            <person name="Submissions S."/>
        </authorList>
    </citation>
    <scope>NUCLEOTIDE SEQUENCE [LARGE SCALE GENOMIC DNA]</scope>
    <source>
        <strain evidence="3">LMG 25967</strain>
    </source>
</reference>
<name>A0A1H6UB65_9PSED</name>
<dbReference type="PANTHER" id="PTHR34703:SF1">
    <property type="entry name" value="ANTIPORTER SUBUNIT MNHG2-RELATED"/>
    <property type="match status" value="1"/>
</dbReference>
<keyword evidence="1" id="KW-0472">Membrane</keyword>
<dbReference type="EMBL" id="FNZE01000003">
    <property type="protein sequence ID" value="SEI89608.1"/>
    <property type="molecule type" value="Genomic_DNA"/>
</dbReference>
<feature type="transmembrane region" description="Helical" evidence="1">
    <location>
        <begin position="73"/>
        <end position="91"/>
    </location>
</feature>